<feature type="region of interest" description="Disordered" evidence="2">
    <location>
        <begin position="971"/>
        <end position="1002"/>
    </location>
</feature>
<feature type="compositionally biased region" description="Polar residues" evidence="2">
    <location>
        <begin position="254"/>
        <end position="267"/>
    </location>
</feature>
<reference evidence="4" key="1">
    <citation type="journal article" date="2023" name="Commun. Biol.">
        <title>Genome analysis of Parmales, the sister group of diatoms, reveals the evolutionary specialization of diatoms from phago-mixotrophs to photoautotrophs.</title>
        <authorList>
            <person name="Ban H."/>
            <person name="Sato S."/>
            <person name="Yoshikawa S."/>
            <person name="Yamada K."/>
            <person name="Nakamura Y."/>
            <person name="Ichinomiya M."/>
            <person name="Sato N."/>
            <person name="Blanc-Mathieu R."/>
            <person name="Endo H."/>
            <person name="Kuwata A."/>
            <person name="Ogata H."/>
        </authorList>
    </citation>
    <scope>NUCLEOTIDE SEQUENCE [LARGE SCALE GENOMIC DNA]</scope>
</reference>
<gene>
    <name evidence="3" type="ORF">TL16_g12167</name>
</gene>
<feature type="compositionally biased region" description="Acidic residues" evidence="2">
    <location>
        <begin position="823"/>
        <end position="849"/>
    </location>
</feature>
<evidence type="ECO:0000313" key="3">
    <source>
        <dbReference type="EMBL" id="GMH91832.1"/>
    </source>
</evidence>
<dbReference type="Proteomes" id="UP001162640">
    <property type="component" value="Unassembled WGS sequence"/>
</dbReference>
<sequence length="1142" mass="131861">MPRSNDNQFFNRHLKQRRTKKLPQSQRSLEEVVVARRQASELISEYEQTQPPLEMLVLEAEREEQARLVEQRPGRKEFPGMTPLMLRSMSAGVLRFGGKTSNHTKTTGLPSETRLLRTAGGIRNSDTQNMLRFDLNMTRPMTGTTSPQPSFDPDAFASSLKKNPDDTTNANTDLPENALAQTQTNNNGDNANVNNDELVATLTKQCNNLAWRLVALEEELALQKQQTPQTPTALIETLRETSRTACRNRRGSPQRKSLSRSTSPNKTTRVKDGETEGEKKPTHPKLLPIEKSAKQLTDLITQVTKSLYGDDKAKSEAKEMSDAIRAHEREQKRFSEYKLAKAEWNRMHSEDFVTVLKMEVERQRIMGEKIERFKHMLSNRKRQVFLQEWYALMKENLEERKALLAKAGMMETKHFNAVMKVILRAWHEAAHGPYSRKGVLERHRVRMEETRIHLVAKLESRREDIGLITKEMLVEEMRKGVVKKLEKQRATHGMKQCFLALNIAVQTAAENERDSIRHHKCTSMMKIFRPWKEWAYLNSQGLDRARWKAPRKITVRYSQVAVDSFSDRRVKNLFFNLWKPVAARYVAAKRMRRRNFSNFTRRHMYAWHEVAKYQRSVVRRAVKEWRDYSRRIMESPFRMWFVWMDQRKRKRADQQRLVTAYTRTKHRKFLWNIIRGWRHQAVYGRIAGLYSRNDLMKSLTEQKQQCKQMESEMNSYIGTVNEMNKLLEDNTKKVKETEDMMRKKEEKARELRMAMHHCEQEMVKMQSLVDCVYQVQPAVVKHLEELQGEEFDFKFRGLRALVDLRTREEAATGKPTEMGNLAAEDDEGALFTDEGGDDVQEEDGEDEGEGQEKGEGEGEGQEEKTETSKEEEKVDGVATAPTSENPRLAFVLGRGDFRNVLEIGGVKLDEKKLGEGEASQELDDEEETNVVNSHLLADQVMKMYGLFEFLRSGDTNALSEVDLFAWKAAGGEASPPVETEGSSESSEGKEEESEEMKKEAEAMELADQITDDIDADGEEKKEIQGEEGADGGELKKVDKKWKKITNPATITGNPYQFKDFLMQLNRKLPKGRKTETVQDRVMNRISEGKERKEGMILAKSMNRIRPPVSFDVASGEVKNENLYTGRDFEDDFEPPTPQTWQM</sequence>
<feature type="compositionally biased region" description="Basic and acidic residues" evidence="2">
    <location>
        <begin position="850"/>
        <end position="875"/>
    </location>
</feature>
<proteinExistence type="predicted"/>
<feature type="region of interest" description="Disordered" evidence="2">
    <location>
        <begin position="239"/>
        <end position="286"/>
    </location>
</feature>
<feature type="compositionally biased region" description="Basic and acidic residues" evidence="2">
    <location>
        <begin position="269"/>
        <end position="281"/>
    </location>
</feature>
<dbReference type="AlphaFoldDB" id="A0A9W7EV78"/>
<organism evidence="3 4">
    <name type="scientific">Triparma laevis f. inornata</name>
    <dbReference type="NCBI Taxonomy" id="1714386"/>
    <lineage>
        <taxon>Eukaryota</taxon>
        <taxon>Sar</taxon>
        <taxon>Stramenopiles</taxon>
        <taxon>Ochrophyta</taxon>
        <taxon>Bolidophyceae</taxon>
        <taxon>Parmales</taxon>
        <taxon>Triparmaceae</taxon>
        <taxon>Triparma</taxon>
    </lineage>
</organism>
<evidence type="ECO:0000256" key="2">
    <source>
        <dbReference type="SAM" id="MobiDB-lite"/>
    </source>
</evidence>
<keyword evidence="1" id="KW-0175">Coiled coil</keyword>
<feature type="compositionally biased region" description="Polar residues" evidence="2">
    <location>
        <begin position="139"/>
        <end position="149"/>
    </location>
</feature>
<feature type="coiled-coil region" evidence="1">
    <location>
        <begin position="692"/>
        <end position="761"/>
    </location>
</feature>
<protein>
    <submittedName>
        <fullName evidence="3">Uncharacterized protein</fullName>
    </submittedName>
</protein>
<accession>A0A9W7EV78</accession>
<feature type="coiled-coil region" evidence="1">
    <location>
        <begin position="199"/>
        <end position="226"/>
    </location>
</feature>
<feature type="region of interest" description="Disordered" evidence="2">
    <location>
        <begin position="139"/>
        <end position="172"/>
    </location>
</feature>
<comment type="caution">
    <text evidence="3">The sequence shown here is derived from an EMBL/GenBank/DDBJ whole genome shotgun (WGS) entry which is preliminary data.</text>
</comment>
<evidence type="ECO:0000256" key="1">
    <source>
        <dbReference type="SAM" id="Coils"/>
    </source>
</evidence>
<dbReference type="EMBL" id="BLQM01000480">
    <property type="protein sequence ID" value="GMH91832.1"/>
    <property type="molecule type" value="Genomic_DNA"/>
</dbReference>
<evidence type="ECO:0000313" key="4">
    <source>
        <dbReference type="Proteomes" id="UP001162640"/>
    </source>
</evidence>
<name>A0A9W7EV78_9STRA</name>
<feature type="region of interest" description="Disordered" evidence="2">
    <location>
        <begin position="1015"/>
        <end position="1034"/>
    </location>
</feature>
<feature type="region of interest" description="Disordered" evidence="2">
    <location>
        <begin position="809"/>
        <end position="882"/>
    </location>
</feature>